<organism evidence="5 6">
    <name type="scientific">Thioclava sediminum</name>
    <dbReference type="NCBI Taxonomy" id="1915319"/>
    <lineage>
        <taxon>Bacteria</taxon>
        <taxon>Pseudomonadati</taxon>
        <taxon>Pseudomonadota</taxon>
        <taxon>Alphaproteobacteria</taxon>
        <taxon>Rhodobacterales</taxon>
        <taxon>Paracoccaceae</taxon>
        <taxon>Thioclava</taxon>
    </lineage>
</organism>
<dbReference type="Gene3D" id="3.40.50.450">
    <property type="match status" value="1"/>
</dbReference>
<sequence length="332" mass="37829">MSETMEEERAKPRPADDVAREVDLPWCQPKPGHEDVRAPDLIREIMAHPNYLQADEDVDFLNRDEMRGPRLQLDYQKAETLLREQGIAHSIVVFGGTRIPEPQAAREKLADMEARSAADPSNDDLTRRVEIARRIVAKSRYYDVARAFGQIVGAREGTHGNRLVIVTGGGPGMMEAANRGAHDAGARTVGLNITLPHEQFPNPYITPGLCFRFRYFALRKLHFLMRARALVVFPGGYGTLDELFETLTLIQTRKIRPLPVILVGRDYWSRVFDPDFLVEEGVIDPEDRDLFWYAETADEIWEDIGRWYAQFGRNIDEPMGGDDEDFISRCRA</sequence>
<evidence type="ECO:0000256" key="2">
    <source>
        <dbReference type="ARBA" id="ARBA00011985"/>
    </source>
</evidence>
<comment type="catalytic activity">
    <reaction evidence="1">
        <text>AMP + H2O = D-ribose 5-phosphate + adenine</text>
        <dbReference type="Rhea" id="RHEA:20129"/>
        <dbReference type="ChEBI" id="CHEBI:15377"/>
        <dbReference type="ChEBI" id="CHEBI:16708"/>
        <dbReference type="ChEBI" id="CHEBI:78346"/>
        <dbReference type="ChEBI" id="CHEBI:456215"/>
        <dbReference type="EC" id="3.2.2.4"/>
    </reaction>
</comment>
<dbReference type="RefSeq" id="WP_078603590.1">
    <property type="nucleotide sequence ID" value="NZ_MPZV01000001.1"/>
</dbReference>
<comment type="caution">
    <text evidence="5">The sequence shown here is derived from an EMBL/GenBank/DDBJ whole genome shotgun (WGS) entry which is preliminary data.</text>
</comment>
<evidence type="ECO:0000256" key="1">
    <source>
        <dbReference type="ARBA" id="ARBA00000274"/>
    </source>
</evidence>
<name>A0ABX3N3A7_9RHOB</name>
<dbReference type="InterPro" id="IPR031100">
    <property type="entry name" value="LOG_fam"/>
</dbReference>
<feature type="compositionally biased region" description="Basic and acidic residues" evidence="4">
    <location>
        <begin position="7"/>
        <end position="20"/>
    </location>
</feature>
<evidence type="ECO:0000313" key="6">
    <source>
        <dbReference type="Proteomes" id="UP000190787"/>
    </source>
</evidence>
<dbReference type="PANTHER" id="PTHR43393">
    <property type="entry name" value="CYTOKININ RIBOSIDE 5'-MONOPHOSPHATE PHOSPHORIBOHYDROLASE"/>
    <property type="match status" value="1"/>
</dbReference>
<dbReference type="Proteomes" id="UP000190787">
    <property type="component" value="Unassembled WGS sequence"/>
</dbReference>
<reference evidence="5 6" key="1">
    <citation type="submission" date="2016-11" db="EMBL/GenBank/DDBJ databases">
        <title>A multilocus sequence analysis scheme for characterization of bacteria in the genus Thioclava.</title>
        <authorList>
            <person name="Liu Y."/>
            <person name="Shao Z."/>
        </authorList>
    </citation>
    <scope>NUCLEOTIDE SEQUENCE [LARGE SCALE GENOMIC DNA]</scope>
    <source>
        <strain evidence="5 6">TAW-CT134</strain>
    </source>
</reference>
<evidence type="ECO:0000313" key="5">
    <source>
        <dbReference type="EMBL" id="OOY24934.1"/>
    </source>
</evidence>
<gene>
    <name evidence="5" type="ORF">BMI91_00370</name>
</gene>
<dbReference type="InterPro" id="IPR052341">
    <property type="entry name" value="LOG_family_nucleotidases"/>
</dbReference>
<feature type="region of interest" description="Disordered" evidence="4">
    <location>
        <begin position="1"/>
        <end position="20"/>
    </location>
</feature>
<protein>
    <recommendedName>
        <fullName evidence="3">AMP nucleosidase</fullName>
        <ecNumber evidence="2">3.2.2.4</ecNumber>
    </recommendedName>
    <alternativeName>
        <fullName evidence="3">AMP nucleosidase</fullName>
    </alternativeName>
</protein>
<dbReference type="SUPFAM" id="SSF102405">
    <property type="entry name" value="MCP/YpsA-like"/>
    <property type="match status" value="1"/>
</dbReference>
<dbReference type="PANTHER" id="PTHR43393:SF3">
    <property type="entry name" value="LYSINE DECARBOXYLASE-LIKE PROTEIN"/>
    <property type="match status" value="1"/>
</dbReference>
<keyword evidence="6" id="KW-1185">Reference proteome</keyword>
<accession>A0ABX3N3A7</accession>
<dbReference type="Pfam" id="PF03641">
    <property type="entry name" value="Lysine_decarbox"/>
    <property type="match status" value="1"/>
</dbReference>
<dbReference type="EMBL" id="MPZV01000001">
    <property type="protein sequence ID" value="OOY24934.1"/>
    <property type="molecule type" value="Genomic_DNA"/>
</dbReference>
<evidence type="ECO:0000256" key="3">
    <source>
        <dbReference type="ARBA" id="ARBA00031983"/>
    </source>
</evidence>
<proteinExistence type="predicted"/>
<evidence type="ECO:0000256" key="4">
    <source>
        <dbReference type="SAM" id="MobiDB-lite"/>
    </source>
</evidence>
<dbReference type="EC" id="3.2.2.4" evidence="2"/>